<evidence type="ECO:0000256" key="3">
    <source>
        <dbReference type="ARBA" id="ARBA00022989"/>
    </source>
</evidence>
<dbReference type="GO" id="GO:0005248">
    <property type="term" value="F:voltage-gated sodium channel activity"/>
    <property type="evidence" value="ECO:0007669"/>
    <property type="project" value="TreeGrafter"/>
</dbReference>
<dbReference type="OrthoDB" id="444401at2759"/>
<gene>
    <name evidence="8" type="primary">Catsper1</name>
    <name evidence="8" type="ORF">SNAT2548_LOCUS33753</name>
</gene>
<feature type="transmembrane region" description="Helical" evidence="6">
    <location>
        <begin position="257"/>
        <end position="279"/>
    </location>
</feature>
<keyword evidence="2 6" id="KW-0812">Transmembrane</keyword>
<dbReference type="GO" id="GO:0001518">
    <property type="term" value="C:voltage-gated sodium channel complex"/>
    <property type="evidence" value="ECO:0007669"/>
    <property type="project" value="TreeGrafter"/>
</dbReference>
<reference evidence="8" key="1">
    <citation type="submission" date="2021-02" db="EMBL/GenBank/DDBJ databases">
        <authorList>
            <person name="Dougan E. K."/>
            <person name="Rhodes N."/>
            <person name="Thang M."/>
            <person name="Chan C."/>
        </authorList>
    </citation>
    <scope>NUCLEOTIDE SEQUENCE</scope>
</reference>
<feature type="domain" description="EF-hand" evidence="7">
    <location>
        <begin position="458"/>
        <end position="480"/>
    </location>
</feature>
<evidence type="ECO:0000256" key="2">
    <source>
        <dbReference type="ARBA" id="ARBA00022692"/>
    </source>
</evidence>
<feature type="region of interest" description="Disordered" evidence="5">
    <location>
        <begin position="778"/>
        <end position="837"/>
    </location>
</feature>
<keyword evidence="9" id="KW-1185">Reference proteome</keyword>
<dbReference type="InterPro" id="IPR005821">
    <property type="entry name" value="Ion_trans_dom"/>
</dbReference>
<evidence type="ECO:0000256" key="4">
    <source>
        <dbReference type="ARBA" id="ARBA00023136"/>
    </source>
</evidence>
<dbReference type="InterPro" id="IPR002048">
    <property type="entry name" value="EF_hand_dom"/>
</dbReference>
<evidence type="ECO:0000256" key="6">
    <source>
        <dbReference type="SAM" id="Phobius"/>
    </source>
</evidence>
<accession>A0A812V1M4</accession>
<dbReference type="PROSITE" id="PS50222">
    <property type="entry name" value="EF_HAND_2"/>
    <property type="match status" value="1"/>
</dbReference>
<keyword evidence="4 6" id="KW-0472">Membrane</keyword>
<dbReference type="InterPro" id="IPR027359">
    <property type="entry name" value="Volt_channel_dom_sf"/>
</dbReference>
<feature type="transmembrane region" description="Helical" evidence="6">
    <location>
        <begin position="1065"/>
        <end position="1094"/>
    </location>
</feature>
<feature type="compositionally biased region" description="Basic and acidic residues" evidence="5">
    <location>
        <begin position="795"/>
        <end position="805"/>
    </location>
</feature>
<sequence length="1316" mass="145965">MGKVELDGVRQGLRSFKMSLLDTQRKVVQRLDAELRRLEQLEIPSVSDAGDALPTQLLEPGATNGAQKSEALRAWDAPLQPEVKKLQLPSEQPEGTQPETGAQGAQVQAFNSLSAVAKNRRKHMSWIHKNADVPKSIKSSSRSTQPVFSQLHAQFAQDKVRMAAIQEFDNTLADVPTETIWTRMVQHSMFERLSLLMIYLNAMWLAVDIEYNDADVVWQAEPLFIVVEIVFVFYFLGEAVVRYMSYPTTWKACKDPWFIFDMLLVVMMLLETWIVPMILLVLPQSDDSGSSLGRTVSVLRVARVLRVLRTARIVRVARYMPELLILIKGLMVAARSVFFTLVLLLLITYVFSIAFTRLSEDTALEEHFPSMPSSLLTLIVKSVMPDRELFFREVARESWFMGGMVLVFILIGSLIVLNMLVGILVEAVQTVATMEHEQIRVDLAKTVLWQLITKGGADEDGDNKISEEEFLKLIEREDASDALTMLGVDMFAAKEYSKLLFEDGEPLTFGEFMDAMLTLRGSNQTTVKDVVNLRKFTADEFSQLHAVLMDVCRFLAGHGLSEKLAQDLSPEMVGADRKVCIAQRCNCITRMKTWEVAGSEDSHLLSQGTFSSELAAISAKNELSTYRQASSCDSVVRSLGKCSFELSDVGLNDLDLVLLKVGDLTSSCVDCLAQSSGGDVVGGRQQVKSFKELSPRNMQPAGSSKYLASASFPPLARSLPGHCSMPLPRKSSESLKAAAGSLAALRQELFTEHRHLVLKLDAELARIQSLCSASGDSLGPTDFATLEARPPGSRESSRGSKEVKDVAATSPMQLPGMPEETEEQPPTSPKSPKSDANDIQASASLATFTTIAEARKKHMAWIRKVEEGKGVKRSSTTSEDEQNRVFSKLNPEYAAQSVRKAAISKFGPEPHTDSYVNCCTGIVQHSCFERVSLLVICLNAVWIAVDIEINHAETLLQAGAGTIVVEALFLVYFAAELFIRFWAQQRKKALLKDYWFLFDFGLVLLMLLETWLVPAIILMAGSSEAGGLGRAASVLRVVRLLRVLRTARIARIARYMPELMILIKGLIVAARSVFFTLVLLLLMTYVFSIALVTLSQGTDLELLLFPSMPQTVLRLLVQCTMPDSEAFFQSIAQENAVMAALFLIFILAGSLIVLNMLVGILVEAVQTVATMEHEQIHVDFAQRVLHDLISEGNADEDGDNLISEGEFERLLERPEAFSALTRLGVDIFAAREYGKLLFEDEVPLTFPEFMESILTLRGSNQTTVKDIVNLRKFTAEEFSNLHTILMDLFQIVGNRSDELRPAGRASMSTLPSQPQT</sequence>
<dbReference type="InterPro" id="IPR018247">
    <property type="entry name" value="EF_Hand_1_Ca_BS"/>
</dbReference>
<dbReference type="Gene3D" id="1.20.120.350">
    <property type="entry name" value="Voltage-gated potassium channels. Chain C"/>
    <property type="match status" value="2"/>
</dbReference>
<dbReference type="Gene3D" id="1.10.287.70">
    <property type="match status" value="2"/>
</dbReference>
<feature type="transmembrane region" description="Helical" evidence="6">
    <location>
        <begin position="405"/>
        <end position="425"/>
    </location>
</feature>
<dbReference type="Pfam" id="PF00520">
    <property type="entry name" value="Ion_trans"/>
    <property type="match status" value="2"/>
</dbReference>
<organism evidence="8 9">
    <name type="scientific">Symbiodinium natans</name>
    <dbReference type="NCBI Taxonomy" id="878477"/>
    <lineage>
        <taxon>Eukaryota</taxon>
        <taxon>Sar</taxon>
        <taxon>Alveolata</taxon>
        <taxon>Dinophyceae</taxon>
        <taxon>Suessiales</taxon>
        <taxon>Symbiodiniaceae</taxon>
        <taxon>Symbiodinium</taxon>
    </lineage>
</organism>
<dbReference type="PANTHER" id="PTHR10037">
    <property type="entry name" value="VOLTAGE-GATED CATION CHANNEL CALCIUM AND SODIUM"/>
    <property type="match status" value="1"/>
</dbReference>
<comment type="subcellular location">
    <subcellularLocation>
        <location evidence="1">Membrane</location>
        <topology evidence="1">Multi-pass membrane protein</topology>
    </subcellularLocation>
</comment>
<comment type="caution">
    <text evidence="8">The sequence shown here is derived from an EMBL/GenBank/DDBJ whole genome shotgun (WGS) entry which is preliminary data.</text>
</comment>
<dbReference type="InterPro" id="IPR043203">
    <property type="entry name" value="VGCC_Ca_Na"/>
</dbReference>
<dbReference type="PROSITE" id="PS00018">
    <property type="entry name" value="EF_HAND_1"/>
    <property type="match status" value="2"/>
</dbReference>
<dbReference type="EMBL" id="CAJNDS010002776">
    <property type="protein sequence ID" value="CAE7592915.1"/>
    <property type="molecule type" value="Genomic_DNA"/>
</dbReference>
<evidence type="ECO:0000256" key="1">
    <source>
        <dbReference type="ARBA" id="ARBA00004141"/>
    </source>
</evidence>
<name>A0A812V1M4_9DINO</name>
<protein>
    <submittedName>
        <fullName evidence="8">Catsper1 protein</fullName>
    </submittedName>
</protein>
<dbReference type="SUPFAM" id="SSF81324">
    <property type="entry name" value="Voltage-gated potassium channels"/>
    <property type="match status" value="2"/>
</dbReference>
<proteinExistence type="predicted"/>
<dbReference type="Proteomes" id="UP000604046">
    <property type="component" value="Unassembled WGS sequence"/>
</dbReference>
<feature type="transmembrane region" description="Helical" evidence="6">
    <location>
        <begin position="1137"/>
        <end position="1162"/>
    </location>
</feature>
<evidence type="ECO:0000256" key="5">
    <source>
        <dbReference type="SAM" id="MobiDB-lite"/>
    </source>
</evidence>
<dbReference type="GO" id="GO:0005509">
    <property type="term" value="F:calcium ion binding"/>
    <property type="evidence" value="ECO:0007669"/>
    <property type="project" value="InterPro"/>
</dbReference>
<evidence type="ECO:0000259" key="7">
    <source>
        <dbReference type="PROSITE" id="PS50222"/>
    </source>
</evidence>
<evidence type="ECO:0000313" key="9">
    <source>
        <dbReference type="Proteomes" id="UP000604046"/>
    </source>
</evidence>
<feature type="transmembrane region" description="Helical" evidence="6">
    <location>
        <begin position="193"/>
        <end position="211"/>
    </location>
</feature>
<evidence type="ECO:0000313" key="8">
    <source>
        <dbReference type="EMBL" id="CAE7592915.1"/>
    </source>
</evidence>
<feature type="transmembrane region" description="Helical" evidence="6">
    <location>
        <begin position="329"/>
        <end position="355"/>
    </location>
</feature>
<feature type="transmembrane region" description="Helical" evidence="6">
    <location>
        <begin position="963"/>
        <end position="983"/>
    </location>
</feature>
<feature type="transmembrane region" description="Helical" evidence="6">
    <location>
        <begin position="223"/>
        <end position="245"/>
    </location>
</feature>
<keyword evidence="3 6" id="KW-1133">Transmembrane helix</keyword>
<feature type="transmembrane region" description="Helical" evidence="6">
    <location>
        <begin position="995"/>
        <end position="1021"/>
    </location>
</feature>
<dbReference type="PANTHER" id="PTHR10037:SF62">
    <property type="entry name" value="SODIUM CHANNEL PROTEIN 60E"/>
    <property type="match status" value="1"/>
</dbReference>